<evidence type="ECO:0000313" key="9">
    <source>
        <dbReference type="EMBL" id="TPX59457.1"/>
    </source>
</evidence>
<protein>
    <recommendedName>
        <fullName evidence="8">SURP motif domain-containing protein</fullName>
    </recommendedName>
</protein>
<organism evidence="9 10">
    <name type="scientific">Powellomyces hirtus</name>
    <dbReference type="NCBI Taxonomy" id="109895"/>
    <lineage>
        <taxon>Eukaryota</taxon>
        <taxon>Fungi</taxon>
        <taxon>Fungi incertae sedis</taxon>
        <taxon>Chytridiomycota</taxon>
        <taxon>Chytridiomycota incertae sedis</taxon>
        <taxon>Chytridiomycetes</taxon>
        <taxon>Spizellomycetales</taxon>
        <taxon>Powellomycetaceae</taxon>
        <taxon>Powellomyces</taxon>
    </lineage>
</organism>
<keyword evidence="1" id="KW-0507">mRNA processing</keyword>
<feature type="domain" description="SURP motif" evidence="8">
    <location>
        <begin position="195"/>
        <end position="238"/>
    </location>
</feature>
<feature type="region of interest" description="Disordered" evidence="7">
    <location>
        <begin position="140"/>
        <end position="182"/>
    </location>
</feature>
<dbReference type="InterPro" id="IPR040397">
    <property type="entry name" value="SWAP"/>
</dbReference>
<dbReference type="PANTHER" id="PTHR13161">
    <property type="entry name" value="SPLICING FACTOR SUPPRESSOR OF WHITE APRICOT"/>
    <property type="match status" value="1"/>
</dbReference>
<dbReference type="Gene3D" id="1.10.10.790">
    <property type="entry name" value="Surp module"/>
    <property type="match status" value="2"/>
</dbReference>
<proteinExistence type="predicted"/>
<dbReference type="SMART" id="SM00648">
    <property type="entry name" value="SWAP"/>
    <property type="match status" value="2"/>
</dbReference>
<dbReference type="GO" id="GO:0000395">
    <property type="term" value="P:mRNA 5'-splice site recognition"/>
    <property type="evidence" value="ECO:0007669"/>
    <property type="project" value="TreeGrafter"/>
</dbReference>
<dbReference type="InterPro" id="IPR019147">
    <property type="entry name" value="SWAP_N_domain"/>
</dbReference>
<evidence type="ECO:0000256" key="2">
    <source>
        <dbReference type="ARBA" id="ARBA00022737"/>
    </source>
</evidence>
<keyword evidence="10" id="KW-1185">Reference proteome</keyword>
<evidence type="ECO:0000256" key="7">
    <source>
        <dbReference type="SAM" id="MobiDB-lite"/>
    </source>
</evidence>
<keyword evidence="2" id="KW-0677">Repeat</keyword>
<dbReference type="InterPro" id="IPR000061">
    <property type="entry name" value="Surp"/>
</dbReference>
<dbReference type="AlphaFoldDB" id="A0A507E7V4"/>
<dbReference type="PROSITE" id="PS50128">
    <property type="entry name" value="SURP"/>
    <property type="match status" value="2"/>
</dbReference>
<feature type="compositionally biased region" description="Basic and acidic residues" evidence="7">
    <location>
        <begin position="140"/>
        <end position="149"/>
    </location>
</feature>
<evidence type="ECO:0000256" key="1">
    <source>
        <dbReference type="ARBA" id="ARBA00022664"/>
    </source>
</evidence>
<keyword evidence="5" id="KW-0804">Transcription</keyword>
<dbReference type="PANTHER" id="PTHR13161:SF15">
    <property type="entry name" value="SPLICING FACTOR, SUPPRESSOR OF WHITE-APRICOT HOMOLOG"/>
    <property type="match status" value="1"/>
</dbReference>
<evidence type="ECO:0000256" key="4">
    <source>
        <dbReference type="ARBA" id="ARBA00023015"/>
    </source>
</evidence>
<dbReference type="Pfam" id="PF09750">
    <property type="entry name" value="DRY_EERY"/>
    <property type="match status" value="1"/>
</dbReference>
<feature type="domain" description="SURP motif" evidence="8">
    <location>
        <begin position="319"/>
        <end position="361"/>
    </location>
</feature>
<accession>A0A507E7V4</accession>
<dbReference type="Pfam" id="PF01805">
    <property type="entry name" value="Surp"/>
    <property type="match status" value="2"/>
</dbReference>
<evidence type="ECO:0000256" key="6">
    <source>
        <dbReference type="ARBA" id="ARBA00023187"/>
    </source>
</evidence>
<sequence>MSHHKQYKHSRRGTARKRPHVEDKDLLGFGYACRLFRNDAQAAHIDSGKHLLPWQHGANDGSEPLLIDRYDVRNLLEDLSGFDNHAQEDDSDGITLADGTAVVVESDQEELNKERYLDVDSDEEAMYDLDEEEQRIFKEEKRRRDRVGPTEDQMNDITAADDGSKEEPASPEVFDLKYPAPTGITPPTTSRLASIIEKTAKFVNASTNPQMEFLVRAKQAGNPDFAFMEVTSPLHAYYKHVRKVMTTALGGLGDYGSDASSDSDDNGSQADPGADPAIGDTTAVDVHSMPDGIASGAIESIENVEGPPSGIPPAELQSVIDKLAMFVARNGQEFEAKVKAKNRGDPRFAFLLPWNEWHGYYMSVRDDYLNHPDNNIPQGVVENGQADADAVVSGNGLDASKSAKLARARAALEKIRAGKTKNAPAGGMMGTSEQPMAKHLTRPSSPSPPPGEQKRRKWD</sequence>
<evidence type="ECO:0000259" key="8">
    <source>
        <dbReference type="PROSITE" id="PS50128"/>
    </source>
</evidence>
<dbReference type="InterPro" id="IPR035967">
    <property type="entry name" value="SWAP/Surp_sf"/>
</dbReference>
<gene>
    <name evidence="9" type="ORF">PhCBS80983_g02454</name>
</gene>
<dbReference type="STRING" id="109895.A0A507E7V4"/>
<dbReference type="EMBL" id="QEAQ01000025">
    <property type="protein sequence ID" value="TPX59457.1"/>
    <property type="molecule type" value="Genomic_DNA"/>
</dbReference>
<reference evidence="9 10" key="1">
    <citation type="journal article" date="2019" name="Sci. Rep.">
        <title>Comparative genomics of chytrid fungi reveal insights into the obligate biotrophic and pathogenic lifestyle of Synchytrium endobioticum.</title>
        <authorList>
            <person name="van de Vossenberg B.T.L.H."/>
            <person name="Warris S."/>
            <person name="Nguyen H.D.T."/>
            <person name="van Gent-Pelzer M.P.E."/>
            <person name="Joly D.L."/>
            <person name="van de Geest H.C."/>
            <person name="Bonants P.J.M."/>
            <person name="Smith D.S."/>
            <person name="Levesque C.A."/>
            <person name="van der Lee T.A.J."/>
        </authorList>
    </citation>
    <scope>NUCLEOTIDE SEQUENCE [LARGE SCALE GENOMIC DNA]</scope>
    <source>
        <strain evidence="9 10">CBS 809.83</strain>
    </source>
</reference>
<dbReference type="Proteomes" id="UP000318582">
    <property type="component" value="Unassembled WGS sequence"/>
</dbReference>
<feature type="region of interest" description="Disordered" evidence="7">
    <location>
        <begin position="415"/>
        <end position="459"/>
    </location>
</feature>
<feature type="region of interest" description="Disordered" evidence="7">
    <location>
        <begin position="256"/>
        <end position="286"/>
    </location>
</feature>
<dbReference type="GO" id="GO:0003723">
    <property type="term" value="F:RNA binding"/>
    <property type="evidence" value="ECO:0007669"/>
    <property type="project" value="UniProtKB-KW"/>
</dbReference>
<keyword evidence="4" id="KW-0805">Transcription regulation</keyword>
<evidence type="ECO:0000256" key="3">
    <source>
        <dbReference type="ARBA" id="ARBA00022884"/>
    </source>
</evidence>
<evidence type="ECO:0000256" key="5">
    <source>
        <dbReference type="ARBA" id="ARBA00023163"/>
    </source>
</evidence>
<dbReference type="SUPFAM" id="SSF109905">
    <property type="entry name" value="Surp module (SWAP domain)"/>
    <property type="match status" value="2"/>
</dbReference>
<keyword evidence="3" id="KW-0694">RNA-binding</keyword>
<evidence type="ECO:0000313" key="10">
    <source>
        <dbReference type="Proteomes" id="UP000318582"/>
    </source>
</evidence>
<comment type="caution">
    <text evidence="9">The sequence shown here is derived from an EMBL/GenBank/DDBJ whole genome shotgun (WGS) entry which is preliminary data.</text>
</comment>
<name>A0A507E7V4_9FUNG</name>
<dbReference type="SMART" id="SM01141">
    <property type="entry name" value="DRY_EERY"/>
    <property type="match status" value="1"/>
</dbReference>
<keyword evidence="6" id="KW-0508">mRNA splicing</keyword>